<organism evidence="1 2">
    <name type="scientific">Candidatus Magnetoglobus multicellularis str. Araruama</name>
    <dbReference type="NCBI Taxonomy" id="890399"/>
    <lineage>
        <taxon>Bacteria</taxon>
        <taxon>Pseudomonadati</taxon>
        <taxon>Thermodesulfobacteriota</taxon>
        <taxon>Desulfobacteria</taxon>
        <taxon>Desulfobacterales</taxon>
        <taxon>Desulfobacteraceae</taxon>
        <taxon>Candidatus Magnetoglobus</taxon>
    </lineage>
</organism>
<sequence>MLFRLLLRRNDNKKYPGNRKSSENIRIKKKDSCPIHLDNKSCIIAATDSFNETPDAFTTNTGVISKNSPFTHALAKKLHEIEKGKQILPVEIYSSIYHDVTNCSSLMKSKIPISPRYSEKGEGFILLSRPGIHINIPNRIDVTTQSTETYILQSMGGTSPYNYSIDNPAPDG</sequence>
<proteinExistence type="predicted"/>
<protein>
    <submittedName>
        <fullName evidence="1">Uncharacterized protein</fullName>
    </submittedName>
</protein>
<gene>
    <name evidence="1" type="ORF">OMM_14795</name>
</gene>
<evidence type="ECO:0000313" key="1">
    <source>
        <dbReference type="EMBL" id="ETR65117.1"/>
    </source>
</evidence>
<evidence type="ECO:0000313" key="2">
    <source>
        <dbReference type="Proteomes" id="UP000189670"/>
    </source>
</evidence>
<comment type="caution">
    <text evidence="1">The sequence shown here is derived from an EMBL/GenBank/DDBJ whole genome shotgun (WGS) entry which is preliminary data.</text>
</comment>
<dbReference type="Proteomes" id="UP000189670">
    <property type="component" value="Unassembled WGS sequence"/>
</dbReference>
<accession>A0A1V1NRC2</accession>
<dbReference type="AlphaFoldDB" id="A0A1V1NRC2"/>
<name>A0A1V1NRC2_9BACT</name>
<dbReference type="EMBL" id="ATBP01003195">
    <property type="protein sequence ID" value="ETR65117.1"/>
    <property type="molecule type" value="Genomic_DNA"/>
</dbReference>
<reference evidence="2" key="1">
    <citation type="submission" date="2012-11" db="EMBL/GenBank/DDBJ databases">
        <authorList>
            <person name="Lucero-Rivera Y.E."/>
            <person name="Tovar-Ramirez D."/>
        </authorList>
    </citation>
    <scope>NUCLEOTIDE SEQUENCE [LARGE SCALE GENOMIC DNA]</scope>
    <source>
        <strain evidence="2">Araruama</strain>
    </source>
</reference>
<feature type="non-terminal residue" evidence="1">
    <location>
        <position position="172"/>
    </location>
</feature>